<comment type="caution">
    <text evidence="2">The sequence shown here is derived from an EMBL/GenBank/DDBJ whole genome shotgun (WGS) entry which is preliminary data.</text>
</comment>
<feature type="compositionally biased region" description="Basic residues" evidence="1">
    <location>
        <begin position="30"/>
        <end position="46"/>
    </location>
</feature>
<dbReference type="RefSeq" id="XP_028489464.1">
    <property type="nucleotide sequence ID" value="XM_028629573.1"/>
</dbReference>
<evidence type="ECO:0000256" key="1">
    <source>
        <dbReference type="SAM" id="MobiDB-lite"/>
    </source>
</evidence>
<evidence type="ECO:0008006" key="4">
    <source>
        <dbReference type="Google" id="ProtNLM"/>
    </source>
</evidence>
<dbReference type="Proteomes" id="UP000283841">
    <property type="component" value="Unassembled WGS sequence"/>
</dbReference>
<evidence type="ECO:0000313" key="3">
    <source>
        <dbReference type="Proteomes" id="UP000283841"/>
    </source>
</evidence>
<accession>A0A443I6T5</accession>
<dbReference type="STRING" id="264951.A0A443I6T5"/>
<proteinExistence type="predicted"/>
<organism evidence="2 3">
    <name type="scientific">Byssochlamys spectabilis</name>
    <name type="common">Paecilomyces variotii</name>
    <dbReference type="NCBI Taxonomy" id="264951"/>
    <lineage>
        <taxon>Eukaryota</taxon>
        <taxon>Fungi</taxon>
        <taxon>Dikarya</taxon>
        <taxon>Ascomycota</taxon>
        <taxon>Pezizomycotina</taxon>
        <taxon>Eurotiomycetes</taxon>
        <taxon>Eurotiomycetidae</taxon>
        <taxon>Eurotiales</taxon>
        <taxon>Thermoascaceae</taxon>
        <taxon>Paecilomyces</taxon>
    </lineage>
</organism>
<dbReference type="PANTHER" id="PTHR38116:SF1">
    <property type="entry name" value="BZIP DOMAIN-CONTAINING PROTEIN"/>
    <property type="match status" value="1"/>
</dbReference>
<feature type="region of interest" description="Disordered" evidence="1">
    <location>
        <begin position="20"/>
        <end position="99"/>
    </location>
</feature>
<dbReference type="PANTHER" id="PTHR38116">
    <property type="entry name" value="CHROMOSOME 7, WHOLE GENOME SHOTGUN SEQUENCE"/>
    <property type="match status" value="1"/>
</dbReference>
<dbReference type="EMBL" id="RCNU01000001">
    <property type="protein sequence ID" value="RWQ99819.1"/>
    <property type="molecule type" value="Genomic_DNA"/>
</dbReference>
<keyword evidence="3" id="KW-1185">Reference proteome</keyword>
<evidence type="ECO:0000313" key="2">
    <source>
        <dbReference type="EMBL" id="RWQ99819.1"/>
    </source>
</evidence>
<gene>
    <name evidence="2" type="ORF">C8Q69DRAFT_452555</name>
</gene>
<sequence>MAEIPSRPLASVAHIRQADEDWTGRSSAAQRRKLQNRLNQRARRERKAIEDLQKGIVRRPRGRPRKSDSEAGSITASSKDDNENSSHSVGTISSDGASPDADVVEATIVSSGAAAVSQQRGRNEQRMARPQEGTFYICEIDAPSTLQLIDWLEAKVQKCLQHDPAADMLLTLTQFNVFRAILQNMTVLGLDMKDMKDDTISPFNAANYTDSTLQLPPILFPTMLQKTIPHHPWIDPFPYPSFRDALLLADGTYDDVEFCNDLIGQCGDGSTGQVGIMIWGDPWDPYAWEMTEHFAQKWFWIFSGCRELLVSTNYWRAQRGERRLFNV</sequence>
<dbReference type="InterPro" id="IPR021833">
    <property type="entry name" value="DUF3425"/>
</dbReference>
<dbReference type="GeneID" id="39598850"/>
<dbReference type="CDD" id="cd14688">
    <property type="entry name" value="bZIP_YAP"/>
    <property type="match status" value="1"/>
</dbReference>
<reference evidence="2 3" key="1">
    <citation type="journal article" date="2018" name="Front. Microbiol.">
        <title>Genomic and genetic insights into a cosmopolitan fungus, Paecilomyces variotii (Eurotiales).</title>
        <authorList>
            <person name="Urquhart A.S."/>
            <person name="Mondo S.J."/>
            <person name="Makela M.R."/>
            <person name="Hane J.K."/>
            <person name="Wiebenga A."/>
            <person name="He G."/>
            <person name="Mihaltcheva S."/>
            <person name="Pangilinan J."/>
            <person name="Lipzen A."/>
            <person name="Barry K."/>
            <person name="de Vries R.P."/>
            <person name="Grigoriev I.V."/>
            <person name="Idnurm A."/>
        </authorList>
    </citation>
    <scope>NUCLEOTIDE SEQUENCE [LARGE SCALE GENOMIC DNA]</scope>
    <source>
        <strain evidence="2 3">CBS 101075</strain>
    </source>
</reference>
<dbReference type="AlphaFoldDB" id="A0A443I6T5"/>
<protein>
    <recommendedName>
        <fullName evidence="4">BZIP domain-containing protein</fullName>
    </recommendedName>
</protein>
<feature type="compositionally biased region" description="Polar residues" evidence="1">
    <location>
        <begin position="85"/>
        <end position="96"/>
    </location>
</feature>
<name>A0A443I6T5_BYSSP</name>
<dbReference type="VEuPathDB" id="FungiDB:C8Q69DRAFT_452555"/>
<dbReference type="Pfam" id="PF11905">
    <property type="entry name" value="DUF3425"/>
    <property type="match status" value="1"/>
</dbReference>